<evidence type="ECO:0000313" key="2">
    <source>
        <dbReference type="Proteomes" id="UP000008068"/>
    </source>
</evidence>
<reference evidence="2" key="1">
    <citation type="submission" date="2011-07" db="EMBL/GenBank/DDBJ databases">
        <authorList>
            <consortium name="Caenorhabditis brenneri Sequencing and Analysis Consortium"/>
            <person name="Wilson R.K."/>
        </authorList>
    </citation>
    <scope>NUCLEOTIDE SEQUENCE [LARGE SCALE GENOMIC DNA]</scope>
    <source>
        <strain evidence="2">PB2801</strain>
    </source>
</reference>
<evidence type="ECO:0000313" key="1">
    <source>
        <dbReference type="EMBL" id="EGT53485.1"/>
    </source>
</evidence>
<dbReference type="AlphaFoldDB" id="G0PF13"/>
<dbReference type="PANTHER" id="PTHR36159:SF1">
    <property type="entry name" value="RETROVIRUS-RELATED POL POLYPROTEIN FROM TRANSPOSON 412-LIKE PROTEIN"/>
    <property type="match status" value="1"/>
</dbReference>
<dbReference type="eggNOG" id="ENOG502R501">
    <property type="taxonomic scope" value="Eukaryota"/>
</dbReference>
<dbReference type="STRING" id="135651.G0PF13"/>
<keyword evidence="2" id="KW-1185">Reference proteome</keyword>
<protein>
    <submittedName>
        <fullName evidence="1">Uncharacterized protein</fullName>
    </submittedName>
</protein>
<dbReference type="Proteomes" id="UP000008068">
    <property type="component" value="Unassembled WGS sequence"/>
</dbReference>
<accession>G0PF13</accession>
<dbReference type="EMBL" id="GL380340">
    <property type="protein sequence ID" value="EGT53485.1"/>
    <property type="molecule type" value="Genomic_DNA"/>
</dbReference>
<name>G0PF13_CAEBE</name>
<proteinExistence type="predicted"/>
<gene>
    <name evidence="1" type="ORF">CAEBREN_29782</name>
</gene>
<dbReference type="HOGENOM" id="CLU_021608_0_0_1"/>
<organism evidence="2">
    <name type="scientific">Caenorhabditis brenneri</name>
    <name type="common">Nematode worm</name>
    <dbReference type="NCBI Taxonomy" id="135651"/>
    <lineage>
        <taxon>Eukaryota</taxon>
        <taxon>Metazoa</taxon>
        <taxon>Ecdysozoa</taxon>
        <taxon>Nematoda</taxon>
        <taxon>Chromadorea</taxon>
        <taxon>Rhabditida</taxon>
        <taxon>Rhabditina</taxon>
        <taxon>Rhabditomorpha</taxon>
        <taxon>Rhabditoidea</taxon>
        <taxon>Rhabditidae</taxon>
        <taxon>Peloderinae</taxon>
        <taxon>Caenorhabditis</taxon>
    </lineage>
</organism>
<sequence length="398" mass="44884">MAKLVNSNSAPSAPSNICLFDTPPSQVAFNKGTWITFTPTTSMNSEGPYTFNVFDSAHYFHLSKSYVSFKLRLTGLEKPTDKTPADGKTEPDKNIYLTNFIGATFFDQVKLSFNNVQVYDSNYYAYKSYIETLLGENDETKGGILTAAGWTEEGNESQRLIKPDSVMDFCAPLLLEPFQTERLLIPHINIQLTLYRNKEGFCLQSNTDTKAKLEMSDLKLHMRAIDVVSSATIGLENRLRTSNAQYPFTITRAKVIAIPGGRNELPFSTLYHDIIPRRVIIGILDPVVDVKKDSLHFGHHHVSQIQLDAGGTMYPPQPINCDFDNKNYAESFVRMYEELGCFVDVNLATLLFQKFGDLKHLGPSMVRKLNDYILFLDIMEIWNGCNGLHLDLLSELSM</sequence>
<dbReference type="PANTHER" id="PTHR36159">
    <property type="entry name" value="PROTEIN CBG23766"/>
    <property type="match status" value="1"/>
</dbReference>
<dbReference type="OrthoDB" id="5870771at2759"/>
<dbReference type="InParanoid" id="G0PF13"/>